<protein>
    <submittedName>
        <fullName evidence="7">Putative permease YjgP/YjgQ family protein</fullName>
    </submittedName>
</protein>
<keyword evidence="5 6" id="KW-0472">Membrane</keyword>
<evidence type="ECO:0000256" key="4">
    <source>
        <dbReference type="ARBA" id="ARBA00022989"/>
    </source>
</evidence>
<gene>
    <name evidence="7" type="ORF">ROJ8625_01324</name>
</gene>
<feature type="transmembrane region" description="Helical" evidence="6">
    <location>
        <begin position="60"/>
        <end position="78"/>
    </location>
</feature>
<name>A0A1X6YSF9_9RHOB</name>
<keyword evidence="4 6" id="KW-1133">Transmembrane helix</keyword>
<sequence>MARFDRYMLSRFMMLFGFFALVLVSVYWVNRAVILFDRLIGDGHSAAIFLEFTALSLPNVIRLVLPMAAFAATTYVTNRLASDSELAVVQATGYSPWRLARPVLIFGVIVMAMMLVLSHVLVPASLKQLREREGDIAGSVSAQLLREGQFLHPSDDVTFFIREITQDGQLRDVFLSDRRQEGRAVTYTADTAYVLREDGAMNLVMLNGLAQTFVAADDRLSTTTFSDLTYDVSGLIDGGGSRRPRTYAMSTADLLLRTEEMADIADDSVGEVLEEAHGRFQQPLLAVVAAVMGYAALMLGGFSRFGLGRQIVLAIFLLVLVKLVESAVTAPVRSNGALWPLVYLPSVVGLGIAAVLLHLASRPFRRRRGMAEVAA</sequence>
<dbReference type="PANTHER" id="PTHR33529:SF6">
    <property type="entry name" value="YJGP_YJGQ FAMILY PERMEASE"/>
    <property type="match status" value="1"/>
</dbReference>
<dbReference type="AlphaFoldDB" id="A0A1X6YSF9"/>
<dbReference type="Pfam" id="PF03739">
    <property type="entry name" value="LptF_LptG"/>
    <property type="match status" value="1"/>
</dbReference>
<evidence type="ECO:0000256" key="3">
    <source>
        <dbReference type="ARBA" id="ARBA00022692"/>
    </source>
</evidence>
<dbReference type="PANTHER" id="PTHR33529">
    <property type="entry name" value="SLR0882 PROTEIN-RELATED"/>
    <property type="match status" value="1"/>
</dbReference>
<keyword evidence="3 6" id="KW-0812">Transmembrane</keyword>
<reference evidence="7 8" key="1">
    <citation type="submission" date="2017-03" db="EMBL/GenBank/DDBJ databases">
        <authorList>
            <person name="Afonso C.L."/>
            <person name="Miller P.J."/>
            <person name="Scott M.A."/>
            <person name="Spackman E."/>
            <person name="Goraichik I."/>
            <person name="Dimitrov K.M."/>
            <person name="Suarez D.L."/>
            <person name="Swayne D.E."/>
        </authorList>
    </citation>
    <scope>NUCLEOTIDE SEQUENCE [LARGE SCALE GENOMIC DNA]</scope>
    <source>
        <strain evidence="7 8">CECT 8625</strain>
    </source>
</reference>
<accession>A0A1X6YSF9</accession>
<dbReference type="InterPro" id="IPR005495">
    <property type="entry name" value="LptG/LptF_permease"/>
</dbReference>
<dbReference type="NCBIfam" id="TIGR04407">
    <property type="entry name" value="LptF_YjgP"/>
    <property type="match status" value="1"/>
</dbReference>
<evidence type="ECO:0000313" key="8">
    <source>
        <dbReference type="Proteomes" id="UP000193570"/>
    </source>
</evidence>
<dbReference type="InterPro" id="IPR030922">
    <property type="entry name" value="LptF"/>
</dbReference>
<keyword evidence="2" id="KW-1003">Cell membrane</keyword>
<feature type="transmembrane region" description="Helical" evidence="6">
    <location>
        <begin position="99"/>
        <end position="122"/>
    </location>
</feature>
<evidence type="ECO:0000256" key="6">
    <source>
        <dbReference type="SAM" id="Phobius"/>
    </source>
</evidence>
<feature type="transmembrane region" description="Helical" evidence="6">
    <location>
        <begin position="311"/>
        <end position="332"/>
    </location>
</feature>
<dbReference type="GO" id="GO:0015920">
    <property type="term" value="P:lipopolysaccharide transport"/>
    <property type="evidence" value="ECO:0007669"/>
    <property type="project" value="TreeGrafter"/>
</dbReference>
<evidence type="ECO:0000256" key="5">
    <source>
        <dbReference type="ARBA" id="ARBA00023136"/>
    </source>
</evidence>
<proteinExistence type="predicted"/>
<feature type="transmembrane region" description="Helical" evidence="6">
    <location>
        <begin position="280"/>
        <end position="299"/>
    </location>
</feature>
<dbReference type="GO" id="GO:0043190">
    <property type="term" value="C:ATP-binding cassette (ABC) transporter complex"/>
    <property type="evidence" value="ECO:0007669"/>
    <property type="project" value="InterPro"/>
</dbReference>
<comment type="subcellular location">
    <subcellularLocation>
        <location evidence="1">Cell membrane</location>
        <topology evidence="1">Multi-pass membrane protein</topology>
    </subcellularLocation>
</comment>
<feature type="transmembrane region" description="Helical" evidence="6">
    <location>
        <begin position="12"/>
        <end position="29"/>
    </location>
</feature>
<evidence type="ECO:0000313" key="7">
    <source>
        <dbReference type="EMBL" id="SLN29808.1"/>
    </source>
</evidence>
<evidence type="ECO:0000256" key="1">
    <source>
        <dbReference type="ARBA" id="ARBA00004651"/>
    </source>
</evidence>
<dbReference type="Proteomes" id="UP000193570">
    <property type="component" value="Unassembled WGS sequence"/>
</dbReference>
<evidence type="ECO:0000256" key="2">
    <source>
        <dbReference type="ARBA" id="ARBA00022475"/>
    </source>
</evidence>
<keyword evidence="8" id="KW-1185">Reference proteome</keyword>
<feature type="transmembrane region" description="Helical" evidence="6">
    <location>
        <begin position="338"/>
        <end position="360"/>
    </location>
</feature>
<dbReference type="GO" id="GO:0055085">
    <property type="term" value="P:transmembrane transport"/>
    <property type="evidence" value="ECO:0007669"/>
    <property type="project" value="InterPro"/>
</dbReference>
<dbReference type="EMBL" id="FWFK01000002">
    <property type="protein sequence ID" value="SLN29808.1"/>
    <property type="molecule type" value="Genomic_DNA"/>
</dbReference>
<organism evidence="7 8">
    <name type="scientific">Roseivivax jejudonensis</name>
    <dbReference type="NCBI Taxonomy" id="1529041"/>
    <lineage>
        <taxon>Bacteria</taxon>
        <taxon>Pseudomonadati</taxon>
        <taxon>Pseudomonadota</taxon>
        <taxon>Alphaproteobacteria</taxon>
        <taxon>Rhodobacterales</taxon>
        <taxon>Roseobacteraceae</taxon>
        <taxon>Roseivivax</taxon>
    </lineage>
</organism>